<gene>
    <name evidence="3" type="ORF">ACFFQA_16535</name>
</gene>
<evidence type="ECO:0000256" key="1">
    <source>
        <dbReference type="SAM" id="MobiDB-lite"/>
    </source>
</evidence>
<evidence type="ECO:0000259" key="2">
    <source>
        <dbReference type="Pfam" id="PF13023"/>
    </source>
</evidence>
<reference evidence="3 4" key="1">
    <citation type="submission" date="2024-09" db="EMBL/GenBank/DDBJ databases">
        <authorList>
            <person name="Sun Q."/>
            <person name="Mori K."/>
        </authorList>
    </citation>
    <scope>NUCLEOTIDE SEQUENCE [LARGE SCALE GENOMIC DNA]</scope>
    <source>
        <strain evidence="3 4">TBRC 7907</strain>
    </source>
</reference>
<organism evidence="3 4">
    <name type="scientific">Allokutzneria oryzae</name>
    <dbReference type="NCBI Taxonomy" id="1378989"/>
    <lineage>
        <taxon>Bacteria</taxon>
        <taxon>Bacillati</taxon>
        <taxon>Actinomycetota</taxon>
        <taxon>Actinomycetes</taxon>
        <taxon>Pseudonocardiales</taxon>
        <taxon>Pseudonocardiaceae</taxon>
        <taxon>Allokutzneria</taxon>
    </lineage>
</organism>
<dbReference type="SUPFAM" id="SSF109604">
    <property type="entry name" value="HD-domain/PDEase-like"/>
    <property type="match status" value="1"/>
</dbReference>
<evidence type="ECO:0000313" key="3">
    <source>
        <dbReference type="EMBL" id="MFB9905541.1"/>
    </source>
</evidence>
<keyword evidence="4" id="KW-1185">Reference proteome</keyword>
<proteinExistence type="predicted"/>
<sequence>MAIQVIHHHGGRKSVENVLPQVRDRGGSRRHSPHVPGSPHGHPGVGRHLQQVHHPEVGHLERCHVPVAGTSIRSAVDEYEAAETTEARRIREADKLEMLLQAVEYREIGVQRVQGWIDSALKGLTTATAQRVADTLSPLAWRDR</sequence>
<evidence type="ECO:0000313" key="4">
    <source>
        <dbReference type="Proteomes" id="UP001589693"/>
    </source>
</evidence>
<dbReference type="EMBL" id="JBHLZU010000014">
    <property type="protein sequence ID" value="MFB9905541.1"/>
    <property type="molecule type" value="Genomic_DNA"/>
</dbReference>
<dbReference type="Gene3D" id="1.10.3210.10">
    <property type="entry name" value="Hypothetical protein af1432"/>
    <property type="match status" value="1"/>
</dbReference>
<comment type="caution">
    <text evidence="3">The sequence shown here is derived from an EMBL/GenBank/DDBJ whole genome shotgun (WGS) entry which is preliminary data.</text>
</comment>
<accession>A0ABV5ZXE8</accession>
<protein>
    <submittedName>
        <fullName evidence="3">HD domain-containing protein</fullName>
    </submittedName>
</protein>
<name>A0ABV5ZXE8_9PSEU</name>
<dbReference type="Pfam" id="PF13023">
    <property type="entry name" value="HD_3"/>
    <property type="match status" value="1"/>
</dbReference>
<dbReference type="RefSeq" id="WP_377852846.1">
    <property type="nucleotide sequence ID" value="NZ_JBHLZU010000014.1"/>
</dbReference>
<dbReference type="Proteomes" id="UP001589693">
    <property type="component" value="Unassembled WGS sequence"/>
</dbReference>
<feature type="compositionally biased region" description="Low complexity" evidence="1">
    <location>
        <begin position="34"/>
        <end position="48"/>
    </location>
</feature>
<dbReference type="InterPro" id="IPR006674">
    <property type="entry name" value="HD_domain"/>
</dbReference>
<feature type="region of interest" description="Disordered" evidence="1">
    <location>
        <begin position="23"/>
        <end position="48"/>
    </location>
</feature>
<feature type="domain" description="HD" evidence="2">
    <location>
        <begin position="69"/>
        <end position="123"/>
    </location>
</feature>